<dbReference type="Proteomes" id="UP000287651">
    <property type="component" value="Unassembled WGS sequence"/>
</dbReference>
<proteinExistence type="predicted"/>
<accession>A0A427A021</accession>
<evidence type="ECO:0000313" key="3">
    <source>
        <dbReference type="Proteomes" id="UP000287651"/>
    </source>
</evidence>
<evidence type="ECO:0000313" key="2">
    <source>
        <dbReference type="EMBL" id="RRT69619.1"/>
    </source>
</evidence>
<dbReference type="AlphaFoldDB" id="A0A427A021"/>
<dbReference type="EMBL" id="AMZH03004287">
    <property type="protein sequence ID" value="RRT69619.1"/>
    <property type="molecule type" value="Genomic_DNA"/>
</dbReference>
<comment type="caution">
    <text evidence="2">The sequence shown here is derived from an EMBL/GenBank/DDBJ whole genome shotgun (WGS) entry which is preliminary data.</text>
</comment>
<sequence length="156" mass="16989">MNRFCLSSLEDDVAVTPCLRTCGRRPQCVLGPTLSWGRDVGATSHDAVTVTAKGLASLPVTDESGIRLRSDLTQVRSAPPTYKRMPHCKDGKHGGGHDDMVSMVEGTVACELPLRTEETTGELAYTGLNQRVLAQQTRRPNASTRQAPDSPPIFWR</sequence>
<reference evidence="2 3" key="1">
    <citation type="journal article" date="2014" name="Agronomy (Basel)">
        <title>A Draft Genome Sequence for Ensete ventricosum, the Drought-Tolerant Tree Against Hunger.</title>
        <authorList>
            <person name="Harrison J."/>
            <person name="Moore K.A."/>
            <person name="Paszkiewicz K."/>
            <person name="Jones T."/>
            <person name="Grant M."/>
            <person name="Ambacheew D."/>
            <person name="Muzemil S."/>
            <person name="Studholme D.J."/>
        </authorList>
    </citation>
    <scope>NUCLEOTIDE SEQUENCE [LARGE SCALE GENOMIC DNA]</scope>
</reference>
<name>A0A427A021_ENSVE</name>
<protein>
    <submittedName>
        <fullName evidence="2">Uncharacterized protein</fullName>
    </submittedName>
</protein>
<feature type="region of interest" description="Disordered" evidence="1">
    <location>
        <begin position="135"/>
        <end position="156"/>
    </location>
</feature>
<feature type="compositionally biased region" description="Polar residues" evidence="1">
    <location>
        <begin position="135"/>
        <end position="147"/>
    </location>
</feature>
<gene>
    <name evidence="2" type="ORF">B296_00035405</name>
</gene>
<organism evidence="2 3">
    <name type="scientific">Ensete ventricosum</name>
    <name type="common">Abyssinian banana</name>
    <name type="synonym">Musa ensete</name>
    <dbReference type="NCBI Taxonomy" id="4639"/>
    <lineage>
        <taxon>Eukaryota</taxon>
        <taxon>Viridiplantae</taxon>
        <taxon>Streptophyta</taxon>
        <taxon>Embryophyta</taxon>
        <taxon>Tracheophyta</taxon>
        <taxon>Spermatophyta</taxon>
        <taxon>Magnoliopsida</taxon>
        <taxon>Liliopsida</taxon>
        <taxon>Zingiberales</taxon>
        <taxon>Musaceae</taxon>
        <taxon>Ensete</taxon>
    </lineage>
</organism>
<evidence type="ECO:0000256" key="1">
    <source>
        <dbReference type="SAM" id="MobiDB-lite"/>
    </source>
</evidence>